<dbReference type="RefSeq" id="XP_031555110.1">
    <property type="nucleotide sequence ID" value="XM_031699250.1"/>
</dbReference>
<feature type="region of interest" description="Disordered" evidence="3">
    <location>
        <begin position="1"/>
        <end position="59"/>
    </location>
</feature>
<dbReference type="OrthoDB" id="660555at2759"/>
<dbReference type="InterPro" id="IPR003591">
    <property type="entry name" value="Leu-rich_rpt_typical-subtyp"/>
</dbReference>
<reference evidence="5" key="1">
    <citation type="submission" date="2025-08" db="UniProtKB">
        <authorList>
            <consortium name="RefSeq"/>
        </authorList>
    </citation>
    <scope>IDENTIFICATION</scope>
    <source>
        <tissue evidence="5">Tentacle</tissue>
    </source>
</reference>
<keyword evidence="4" id="KW-1185">Reference proteome</keyword>
<dbReference type="Gene3D" id="3.80.10.10">
    <property type="entry name" value="Ribonuclease Inhibitor"/>
    <property type="match status" value="1"/>
</dbReference>
<dbReference type="SMART" id="SM00369">
    <property type="entry name" value="LRR_TYP"/>
    <property type="match status" value="3"/>
</dbReference>
<dbReference type="InParanoid" id="A0A6P8HR46"/>
<dbReference type="PANTHER" id="PTHR48051">
    <property type="match status" value="1"/>
</dbReference>
<dbReference type="Proteomes" id="UP000515163">
    <property type="component" value="Unplaced"/>
</dbReference>
<evidence type="ECO:0000256" key="3">
    <source>
        <dbReference type="SAM" id="MobiDB-lite"/>
    </source>
</evidence>
<dbReference type="AlphaFoldDB" id="A0A6P8HR46"/>
<accession>A0A6P8HR46</accession>
<evidence type="ECO:0000313" key="4">
    <source>
        <dbReference type="Proteomes" id="UP000515163"/>
    </source>
</evidence>
<dbReference type="PROSITE" id="PS51450">
    <property type="entry name" value="LRR"/>
    <property type="match status" value="2"/>
</dbReference>
<sequence length="674" mass="76509">MAATTRLQQAMPLLRRPLPPKPLQNLPKSPSPPPKGIHEDIIHENLSKSPVIPSLSRSKHKQFPERLYSGDVPLPDTSVVQPYRPRGPAPLPARQPRKVRELPEVLSDSYERPPPAFTLKNFVLRVPSRVAEENREIVISDQNYEKLTSWFAANRPQQTNIHSLEIDTSVNVPDVTPRIPPRQLSIEMKVPIAEMEKTVVTAESGYSIYAEKVAKMTPVTPAVSKRTIPPMQKPLPPIDHRSEHNRAIEYEKTEIKLDDLDIKKQILQYEGPEVKTTGQSVAAQKVGTFDKRLQEQACGYDKDQGVKTRKLRINFRDDIEGGVCVREGDEESEDSLMLERPTLMERGKASSLERPKIVAFPNSDLLLPSSAPSYFQGEGIPRTSSPFVTLQDYHTQVSPLEAVILNTLMTQTTTLNIKAHFLSRLPTLVQMSDHITHVNASFNDFWVFPPEILDLKLLVSLKLRNNPIKEIPHGISSLKYLKVLDMSFSLVNSIPSCLFELTDLEILDLSYNRISFVPTEVGNLRNLRELNLEGNQIRALPANILYLRLKYLKISNNFIHPLFWRETASNQPQRLMDLCALVVNRTKQNSLKMALLPDSIKSFLKSPYRCDCCGGVLLGQGLRVIKPVDEAFKVKNLPLLFSSCSQPCRKRFIKNRDAIELWLLRNDIFNNKHH</sequence>
<dbReference type="SUPFAM" id="SSF52058">
    <property type="entry name" value="L domain-like"/>
    <property type="match status" value="1"/>
</dbReference>
<proteinExistence type="predicted"/>
<gene>
    <name evidence="5" type="primary">LOC116292017</name>
</gene>
<dbReference type="GeneID" id="116292017"/>
<keyword evidence="1" id="KW-0433">Leucine-rich repeat</keyword>
<feature type="compositionally biased region" description="Basic and acidic residues" evidence="3">
    <location>
        <begin position="36"/>
        <end position="46"/>
    </location>
</feature>
<organism evidence="4 5">
    <name type="scientific">Actinia tenebrosa</name>
    <name type="common">Australian red waratah sea anemone</name>
    <dbReference type="NCBI Taxonomy" id="6105"/>
    <lineage>
        <taxon>Eukaryota</taxon>
        <taxon>Metazoa</taxon>
        <taxon>Cnidaria</taxon>
        <taxon>Anthozoa</taxon>
        <taxon>Hexacorallia</taxon>
        <taxon>Actiniaria</taxon>
        <taxon>Actiniidae</taxon>
        <taxon>Actinia</taxon>
    </lineage>
</organism>
<evidence type="ECO:0000313" key="5">
    <source>
        <dbReference type="RefSeq" id="XP_031555110.1"/>
    </source>
</evidence>
<dbReference type="Pfam" id="PF13855">
    <property type="entry name" value="LRR_8"/>
    <property type="match status" value="1"/>
</dbReference>
<protein>
    <submittedName>
        <fullName evidence="5">Uncharacterized protein LOC116292017</fullName>
    </submittedName>
</protein>
<dbReference type="KEGG" id="aten:116292017"/>
<dbReference type="InterPro" id="IPR001611">
    <property type="entry name" value="Leu-rich_rpt"/>
</dbReference>
<evidence type="ECO:0000256" key="1">
    <source>
        <dbReference type="ARBA" id="ARBA00022614"/>
    </source>
</evidence>
<dbReference type="GO" id="GO:0005737">
    <property type="term" value="C:cytoplasm"/>
    <property type="evidence" value="ECO:0007669"/>
    <property type="project" value="TreeGrafter"/>
</dbReference>
<keyword evidence="2" id="KW-0677">Repeat</keyword>
<name>A0A6P8HR46_ACTTE</name>
<dbReference type="InterPro" id="IPR050216">
    <property type="entry name" value="LRR_domain-containing"/>
</dbReference>
<dbReference type="InterPro" id="IPR032675">
    <property type="entry name" value="LRR_dom_sf"/>
</dbReference>
<evidence type="ECO:0000256" key="2">
    <source>
        <dbReference type="ARBA" id="ARBA00022737"/>
    </source>
</evidence>
<dbReference type="PANTHER" id="PTHR48051:SF46">
    <property type="entry name" value="LEUCINE RICH REPEAT-CONTAINING DOMAIN PROTEIN"/>
    <property type="match status" value="1"/>
</dbReference>